<protein>
    <submittedName>
        <fullName evidence="2">Permeases of the major facilitator superfamily</fullName>
    </submittedName>
</protein>
<dbReference type="EMBL" id="FPIB01000025">
    <property type="protein sequence ID" value="SFV90855.1"/>
    <property type="molecule type" value="Genomic_DNA"/>
</dbReference>
<organism evidence="2">
    <name type="scientific">hydrothermal vent metagenome</name>
    <dbReference type="NCBI Taxonomy" id="652676"/>
    <lineage>
        <taxon>unclassified sequences</taxon>
        <taxon>metagenomes</taxon>
        <taxon>ecological metagenomes</taxon>
    </lineage>
</organism>
<evidence type="ECO:0000256" key="1">
    <source>
        <dbReference type="SAM" id="MobiDB-lite"/>
    </source>
</evidence>
<sequence length="1168" mass="131284">MPIKDVRISKIIPLRNEQNRSISAHNRAVKISVGKAYLLSRLKGLDAGYCYTYLVLDINMTNILPTQKVAVGEDGSSHPSSWIGESNENYTYKNAIPGYEVPNFANHLFVRLNGSHEMPMSPMTWALGKPLLPIDATSLYIDGNRSRSGMLLFRIPDKSIKSLSLHFYDTAYGHIDLPIIGTVKQHLSRVEVLPKYAPAKLSDAFGLGILGRRFDQMLAGTKAPKGTEYETLILAIDSKLNALLALDPQKRFRLKIDSPFGAWMLKPAPVTRYVPLGLYDALSLAPGSHNRFALVFEVPTLLKNAPQSLVVSLKGKDKEVPIEKTGTHPKPINVLAKGKAEGIALALNGLYRLDQLDGYSENYLLADVTLDEKEDGSAARLHTMLQLSSTPRNQEKENQNSDTPSAVSHRGLGNFSSKNANVDRFRSPDSKTESRVLGCDGMAPDGYKKRCLLLFDLDGYKAEEPLYLTSPIFSDFTYTVDLKQLKKLDNKAFPLLAKRQKLTKESWERSMQKVLKKIRQQRIAKGESVGREHKRTVSFESSKDIAKEVVPLSASYAGAQKMQQAKDFEDALKMLGKIRWIPAATEGAICSSETMFTQGWGTEYEMTNFLYRMLKVRHIKIDKGYYYLSKEGKKALASKANGIPLKYDKVPYLAWEENGESHSVVIPFLKDAAMLRAMLKDKSIRSPLGSKSAEIRMELYYEEKDIGTVSQVGGMAAALGGGSVSKQKRETLYSESFRLVSLSNMPVDVFFLKGKNKKGESIYTVRWYGPDGLDDEETDISADIVPKRLKIKCYNGMKYLDTYTFRFEKGQKLEDIFFTFAFSMPDISKDAIAMMDKEREKRFAHISKAAPLSQLQWTNRTKIYNFSLLQTLYEKTVQKKLNVSATRHKTPRVLMAMVEKRNGKLRSTLDLRSVEADVYGKKEDVHSFNLMDGLYSSKAEAASVPHGKDLFSLWMEKKRMFLTILPKKEYRSVALKMMKKNGFDKEVRERFESSDKVMIIPKDFSPKDGWLEIDPESYRLVSVLPNGMYGAMTETILTQENIETTTRYFLGLLIGSNIAVGSVINYALLGEETFEKLKAKSHKLAKVLGCYAKKFETAAGDPIRTAKSAAKDAIGKEGDAISNMIESTFDCKDGGDSDDDEKPKEYKDFVNFGKGIDHAISNYFKYMK</sequence>
<feature type="compositionally biased region" description="Basic and acidic residues" evidence="1">
    <location>
        <begin position="421"/>
        <end position="434"/>
    </location>
</feature>
<gene>
    <name evidence="2" type="ORF">MNB_SV-4-657</name>
</gene>
<accession>A0A1W1EA57</accession>
<name>A0A1W1EA57_9ZZZZ</name>
<reference evidence="2" key="1">
    <citation type="submission" date="2016-10" db="EMBL/GenBank/DDBJ databases">
        <authorList>
            <person name="de Groot N.N."/>
        </authorList>
    </citation>
    <scope>NUCLEOTIDE SEQUENCE</scope>
</reference>
<evidence type="ECO:0000313" key="2">
    <source>
        <dbReference type="EMBL" id="SFV90855.1"/>
    </source>
</evidence>
<feature type="region of interest" description="Disordered" evidence="1">
    <location>
        <begin position="385"/>
        <end position="436"/>
    </location>
</feature>
<proteinExistence type="predicted"/>
<dbReference type="AlphaFoldDB" id="A0A1W1EA57"/>